<organism evidence="4">
    <name type="scientific">Chlorobium phaeobacteroides (strain BS1)</name>
    <dbReference type="NCBI Taxonomy" id="331678"/>
    <lineage>
        <taxon>Bacteria</taxon>
        <taxon>Pseudomonadati</taxon>
        <taxon>Chlorobiota</taxon>
        <taxon>Chlorobiia</taxon>
        <taxon>Chlorobiales</taxon>
        <taxon>Chlorobiaceae</taxon>
        <taxon>Chlorobium/Pelodictyon group</taxon>
        <taxon>Chlorobium</taxon>
    </lineage>
</organism>
<dbReference type="OrthoDB" id="9795555at2"/>
<dbReference type="Gene3D" id="3.40.50.1820">
    <property type="entry name" value="alpha/beta hydrolase"/>
    <property type="match status" value="1"/>
</dbReference>
<name>B3EN12_CHLPB</name>
<reference evidence="4" key="1">
    <citation type="submission" date="2008-06" db="EMBL/GenBank/DDBJ databases">
        <title>Complete sequence of Chlorobium phaeobacteroides BS1.</title>
        <authorList>
            <consortium name="US DOE Joint Genome Institute"/>
            <person name="Lucas S."/>
            <person name="Copeland A."/>
            <person name="Lapidus A."/>
            <person name="Glavina del Rio T."/>
            <person name="Dalin E."/>
            <person name="Tice H."/>
            <person name="Bruce D."/>
            <person name="Goodwin L."/>
            <person name="Pitluck S."/>
            <person name="Schmutz J."/>
            <person name="Larimer F."/>
            <person name="Land M."/>
            <person name="Hauser L."/>
            <person name="Kyrpides N."/>
            <person name="Ovchinnikova G."/>
            <person name="Li T."/>
            <person name="Liu Z."/>
            <person name="Zhao F."/>
            <person name="Overmann J."/>
            <person name="Bryant D.A."/>
            <person name="Richardson P."/>
        </authorList>
    </citation>
    <scope>NUCLEOTIDE SEQUENCE [LARGE SCALE GENOMIC DNA]</scope>
    <source>
        <strain evidence="4">BS1</strain>
    </source>
</reference>
<protein>
    <submittedName>
        <fullName evidence="4">Phospholipase/Carboxylesterase</fullName>
    </submittedName>
</protein>
<accession>B3EN12</accession>
<dbReference type="eggNOG" id="COG0400">
    <property type="taxonomic scope" value="Bacteria"/>
</dbReference>
<sequence>MLQRKHSELTYLDSPSLSEEKSDILVMLHGYGSNEKDLIQLASLLDNDLRSISPRAPLQLAPEMYGWFPLEFTSEGISVDREKARSAKETLLAFLRRIIEEYKPPEGKIWLMGFSQGSVMAYLSALAEPSLFHGIIALSGQFPDRSSLFNRDPERFRTLPFLVVHGLYDDVLPVSNGRISEAWLKDHLDSLTYREYAMGHEINAETLETIRQWLSRMRSGAAGR</sequence>
<feature type="domain" description="Phospholipase/carboxylesterase/thioesterase" evidence="3">
    <location>
        <begin position="19"/>
        <end position="215"/>
    </location>
</feature>
<evidence type="ECO:0000259" key="3">
    <source>
        <dbReference type="Pfam" id="PF02230"/>
    </source>
</evidence>
<dbReference type="SUPFAM" id="SSF53474">
    <property type="entry name" value="alpha/beta-Hydrolases"/>
    <property type="match status" value="1"/>
</dbReference>
<evidence type="ECO:0000256" key="1">
    <source>
        <dbReference type="ARBA" id="ARBA00006499"/>
    </source>
</evidence>
<dbReference type="InterPro" id="IPR029058">
    <property type="entry name" value="AB_hydrolase_fold"/>
</dbReference>
<dbReference type="InterPro" id="IPR050565">
    <property type="entry name" value="LYPA1-2/EST-like"/>
</dbReference>
<dbReference type="ESTHER" id="9chlb-q4anv7">
    <property type="family name" value="LYsophospholipase_carboxylesterase"/>
</dbReference>
<evidence type="ECO:0000313" key="4">
    <source>
        <dbReference type="EMBL" id="ACE05001.1"/>
    </source>
</evidence>
<dbReference type="AlphaFoldDB" id="B3EN12"/>
<dbReference type="KEGG" id="cpb:Cphamn1_2092"/>
<dbReference type="PANTHER" id="PTHR10655">
    <property type="entry name" value="LYSOPHOSPHOLIPASE-RELATED"/>
    <property type="match status" value="1"/>
</dbReference>
<keyword evidence="2" id="KW-0378">Hydrolase</keyword>
<dbReference type="GO" id="GO:0016787">
    <property type="term" value="F:hydrolase activity"/>
    <property type="evidence" value="ECO:0007669"/>
    <property type="project" value="UniProtKB-KW"/>
</dbReference>
<evidence type="ECO:0000256" key="2">
    <source>
        <dbReference type="ARBA" id="ARBA00022801"/>
    </source>
</evidence>
<proteinExistence type="inferred from homology"/>
<dbReference type="EMBL" id="CP001101">
    <property type="protein sequence ID" value="ACE05001.1"/>
    <property type="molecule type" value="Genomic_DNA"/>
</dbReference>
<comment type="similarity">
    <text evidence="1">Belongs to the AB hydrolase superfamily. AB hydrolase 2 family.</text>
</comment>
<dbReference type="HOGENOM" id="CLU_049413_5_3_10"/>
<dbReference type="Pfam" id="PF02230">
    <property type="entry name" value="Abhydrolase_2"/>
    <property type="match status" value="1"/>
</dbReference>
<gene>
    <name evidence="4" type="ordered locus">Cphamn1_2092</name>
</gene>
<dbReference type="InterPro" id="IPR003140">
    <property type="entry name" value="PLipase/COase/thioEstase"/>
</dbReference>
<dbReference type="PANTHER" id="PTHR10655:SF17">
    <property type="entry name" value="LYSOPHOSPHOLIPASE-LIKE PROTEIN 1"/>
    <property type="match status" value="1"/>
</dbReference>